<proteinExistence type="predicted"/>
<dbReference type="EMBL" id="JACGWO010000008">
    <property type="protein sequence ID" value="KAK4421917.1"/>
    <property type="molecule type" value="Genomic_DNA"/>
</dbReference>
<name>A0AAE1Y266_9LAMI</name>
<reference evidence="2" key="1">
    <citation type="submission" date="2020-06" db="EMBL/GenBank/DDBJ databases">
        <authorList>
            <person name="Li T."/>
            <person name="Hu X."/>
            <person name="Zhang T."/>
            <person name="Song X."/>
            <person name="Zhang H."/>
            <person name="Dai N."/>
            <person name="Sheng W."/>
            <person name="Hou X."/>
            <person name="Wei L."/>
        </authorList>
    </citation>
    <scope>NUCLEOTIDE SEQUENCE</scope>
    <source>
        <strain evidence="2">3651</strain>
        <tissue evidence="2">Leaf</tissue>
    </source>
</reference>
<accession>A0AAE1Y266</accession>
<keyword evidence="3" id="KW-1185">Reference proteome</keyword>
<organism evidence="2 3">
    <name type="scientific">Sesamum alatum</name>
    <dbReference type="NCBI Taxonomy" id="300844"/>
    <lineage>
        <taxon>Eukaryota</taxon>
        <taxon>Viridiplantae</taxon>
        <taxon>Streptophyta</taxon>
        <taxon>Embryophyta</taxon>
        <taxon>Tracheophyta</taxon>
        <taxon>Spermatophyta</taxon>
        <taxon>Magnoliopsida</taxon>
        <taxon>eudicotyledons</taxon>
        <taxon>Gunneridae</taxon>
        <taxon>Pentapetalae</taxon>
        <taxon>asterids</taxon>
        <taxon>lamiids</taxon>
        <taxon>Lamiales</taxon>
        <taxon>Pedaliaceae</taxon>
        <taxon>Sesamum</taxon>
    </lineage>
</organism>
<feature type="region of interest" description="Disordered" evidence="1">
    <location>
        <begin position="202"/>
        <end position="240"/>
    </location>
</feature>
<comment type="caution">
    <text evidence="2">The sequence shown here is derived from an EMBL/GenBank/DDBJ whole genome shotgun (WGS) entry which is preliminary data.</text>
</comment>
<gene>
    <name evidence="2" type="ORF">Salat_2142400</name>
</gene>
<dbReference type="AlphaFoldDB" id="A0AAE1Y266"/>
<evidence type="ECO:0000256" key="1">
    <source>
        <dbReference type="SAM" id="MobiDB-lite"/>
    </source>
</evidence>
<evidence type="ECO:0000313" key="2">
    <source>
        <dbReference type="EMBL" id="KAK4421917.1"/>
    </source>
</evidence>
<feature type="compositionally biased region" description="Basic and acidic residues" evidence="1">
    <location>
        <begin position="214"/>
        <end position="236"/>
    </location>
</feature>
<dbReference type="Proteomes" id="UP001293254">
    <property type="component" value="Unassembled WGS sequence"/>
</dbReference>
<sequence length="326" mass="36297">MPKGADMVRYYWTDNLGRLVETLVELAEDVGFRSPVVHGSGMRGQACPACRVSLLRAGCRERWQDAARADGHLCEAARQTARGRAQGLRLLKTKLNTRVGEFEGRLTDSWGGIRPPSGQKFVGKNFPCDRWYQSQFPTGSVDTLRIRVDSLQVAVERCLVRMRPESSVAKDVIILNDVVDMKLVALKDEVNLIKRVMGKEDDRVPQSKITNGSDPDRKKKESGCEKGKSSKTGRDGKFKKKKKEEGKVECFAANTNDDEEEGGSTRVNSLQLLSALQEKPLPKHKGLMYVQKPGLSLTQHFNRLKAVNSEVKPMRGIASMNLKVGI</sequence>
<evidence type="ECO:0000313" key="3">
    <source>
        <dbReference type="Proteomes" id="UP001293254"/>
    </source>
</evidence>
<reference evidence="2" key="2">
    <citation type="journal article" date="2024" name="Plant">
        <title>Genomic evolution and insights into agronomic trait innovations of Sesamum species.</title>
        <authorList>
            <person name="Miao H."/>
            <person name="Wang L."/>
            <person name="Qu L."/>
            <person name="Liu H."/>
            <person name="Sun Y."/>
            <person name="Le M."/>
            <person name="Wang Q."/>
            <person name="Wei S."/>
            <person name="Zheng Y."/>
            <person name="Lin W."/>
            <person name="Duan Y."/>
            <person name="Cao H."/>
            <person name="Xiong S."/>
            <person name="Wang X."/>
            <person name="Wei L."/>
            <person name="Li C."/>
            <person name="Ma Q."/>
            <person name="Ju M."/>
            <person name="Zhao R."/>
            <person name="Li G."/>
            <person name="Mu C."/>
            <person name="Tian Q."/>
            <person name="Mei H."/>
            <person name="Zhang T."/>
            <person name="Gao T."/>
            <person name="Zhang H."/>
        </authorList>
    </citation>
    <scope>NUCLEOTIDE SEQUENCE</scope>
    <source>
        <strain evidence="2">3651</strain>
    </source>
</reference>
<protein>
    <submittedName>
        <fullName evidence="2">Uncharacterized protein</fullName>
    </submittedName>
</protein>